<comment type="caution">
    <text evidence="1">The sequence shown here is derived from an EMBL/GenBank/DDBJ whole genome shotgun (WGS) entry which is preliminary data.</text>
</comment>
<sequence length="272" mass="28961">MATDDLELIDWPEKTSLSTSSRRAALNFPVTMKMKTIGDINVAKPVRVKSVKPVSNKAEAKTANSYAASAAPLNLRGNGNIATGDVSLRLDRNMPPGDYVASIDIAGLARDVSFGIVEDVSLRIRPAPVVIDTGRSRISEAMVSFENRGNVSLPVDVRGAYPLGREDPLAADQSSADSALAVLTAALSRAPRVLTEIGLITIDMPAGPFTLSPGQTHCARLSASWDAKLDPVRRYRAFVPVYAAEIEIAVITAIKPDLRKPATSGGGKRKRS</sequence>
<keyword evidence="2" id="KW-1185">Reference proteome</keyword>
<name>A0ABS6SH97_9SPHN</name>
<organism evidence="1 2">
    <name type="scientific">Pacificimonas pallii</name>
    <dbReference type="NCBI Taxonomy" id="2827236"/>
    <lineage>
        <taxon>Bacteria</taxon>
        <taxon>Pseudomonadati</taxon>
        <taxon>Pseudomonadota</taxon>
        <taxon>Alphaproteobacteria</taxon>
        <taxon>Sphingomonadales</taxon>
        <taxon>Sphingosinicellaceae</taxon>
        <taxon>Pacificimonas</taxon>
    </lineage>
</organism>
<accession>A0ABS6SH97</accession>
<proteinExistence type="predicted"/>
<evidence type="ECO:0000313" key="2">
    <source>
        <dbReference type="Proteomes" id="UP000722336"/>
    </source>
</evidence>
<protein>
    <submittedName>
        <fullName evidence="1">Uncharacterized protein</fullName>
    </submittedName>
</protein>
<dbReference type="Proteomes" id="UP000722336">
    <property type="component" value="Unassembled WGS sequence"/>
</dbReference>
<dbReference type="RefSeq" id="WP_218446644.1">
    <property type="nucleotide sequence ID" value="NZ_JAGSPA010000005.1"/>
</dbReference>
<gene>
    <name evidence="1" type="ORF">KCG44_13495</name>
</gene>
<dbReference type="EMBL" id="JAGSPA010000005">
    <property type="protein sequence ID" value="MBV7257795.1"/>
    <property type="molecule type" value="Genomic_DNA"/>
</dbReference>
<evidence type="ECO:0000313" key="1">
    <source>
        <dbReference type="EMBL" id="MBV7257795.1"/>
    </source>
</evidence>
<reference evidence="1 2" key="1">
    <citation type="submission" date="2021-04" db="EMBL/GenBank/DDBJ databases">
        <authorList>
            <person name="Pira H."/>
            <person name="Risdian C."/>
            <person name="Wink J."/>
        </authorList>
    </citation>
    <scope>NUCLEOTIDE SEQUENCE [LARGE SCALE GENOMIC DNA]</scope>
    <source>
        <strain evidence="1 2">WHA3</strain>
    </source>
</reference>